<protein>
    <submittedName>
        <fullName evidence="3">DNA-binding XRE family transcriptional regulator</fullName>
    </submittedName>
</protein>
<reference evidence="3 4" key="1">
    <citation type="submission" date="2018-05" db="EMBL/GenBank/DDBJ databases">
        <title>Genomic Encyclopedia of Type Strains, Phase IV (KMG-IV): sequencing the most valuable type-strain genomes for metagenomic binning, comparative biology and taxonomic classification.</title>
        <authorList>
            <person name="Goeker M."/>
        </authorList>
    </citation>
    <scope>NUCLEOTIDE SEQUENCE [LARGE SCALE GENOMIC DNA]</scope>
    <source>
        <strain evidence="3 4">DSM 28556</strain>
    </source>
</reference>
<feature type="domain" description="HTH cro/C1-type" evidence="2">
    <location>
        <begin position="8"/>
        <end position="62"/>
    </location>
</feature>
<dbReference type="Pfam" id="PF01381">
    <property type="entry name" value="HTH_3"/>
    <property type="match status" value="1"/>
</dbReference>
<dbReference type="PROSITE" id="PS50943">
    <property type="entry name" value="HTH_CROC1"/>
    <property type="match status" value="1"/>
</dbReference>
<evidence type="ECO:0000313" key="3">
    <source>
        <dbReference type="EMBL" id="PXW85972.1"/>
    </source>
</evidence>
<dbReference type="RefSeq" id="WP_110395924.1">
    <property type="nucleotide sequence ID" value="NZ_JBHUHB010000001.1"/>
</dbReference>
<dbReference type="PANTHER" id="PTHR46558:SF11">
    <property type="entry name" value="HTH-TYPE TRANSCRIPTIONAL REGULATOR XRE"/>
    <property type="match status" value="1"/>
</dbReference>
<dbReference type="AlphaFoldDB" id="A0A2V3VVG5"/>
<evidence type="ECO:0000256" key="1">
    <source>
        <dbReference type="ARBA" id="ARBA00023125"/>
    </source>
</evidence>
<accession>A0A2V3VVG5</accession>
<dbReference type="InterPro" id="IPR010982">
    <property type="entry name" value="Lambda_DNA-bd_dom_sf"/>
</dbReference>
<dbReference type="GO" id="GO:0003677">
    <property type="term" value="F:DNA binding"/>
    <property type="evidence" value="ECO:0007669"/>
    <property type="project" value="UniProtKB-KW"/>
</dbReference>
<dbReference type="CDD" id="cd00093">
    <property type="entry name" value="HTH_XRE"/>
    <property type="match status" value="1"/>
</dbReference>
<organism evidence="3 4">
    <name type="scientific">Pseudogracilibacillus auburnensis</name>
    <dbReference type="NCBI Taxonomy" id="1494959"/>
    <lineage>
        <taxon>Bacteria</taxon>
        <taxon>Bacillati</taxon>
        <taxon>Bacillota</taxon>
        <taxon>Bacilli</taxon>
        <taxon>Bacillales</taxon>
        <taxon>Bacillaceae</taxon>
        <taxon>Pseudogracilibacillus</taxon>
    </lineage>
</organism>
<dbReference type="Proteomes" id="UP000247978">
    <property type="component" value="Unassembled WGS sequence"/>
</dbReference>
<name>A0A2V3VVG5_9BACI</name>
<keyword evidence="1 3" id="KW-0238">DNA-binding</keyword>
<keyword evidence="4" id="KW-1185">Reference proteome</keyword>
<dbReference type="InterPro" id="IPR001387">
    <property type="entry name" value="Cro/C1-type_HTH"/>
</dbReference>
<dbReference type="PANTHER" id="PTHR46558">
    <property type="entry name" value="TRACRIPTIONAL REGULATORY PROTEIN-RELATED-RELATED"/>
    <property type="match status" value="1"/>
</dbReference>
<dbReference type="EMBL" id="QJJQ01000009">
    <property type="protein sequence ID" value="PXW85972.1"/>
    <property type="molecule type" value="Genomic_DNA"/>
</dbReference>
<comment type="caution">
    <text evidence="3">The sequence shown here is derived from an EMBL/GenBank/DDBJ whole genome shotgun (WGS) entry which is preliminary data.</text>
</comment>
<proteinExistence type="predicted"/>
<evidence type="ECO:0000259" key="2">
    <source>
        <dbReference type="PROSITE" id="PS50943"/>
    </source>
</evidence>
<dbReference type="SUPFAM" id="SSF47413">
    <property type="entry name" value="lambda repressor-like DNA-binding domains"/>
    <property type="match status" value="1"/>
</dbReference>
<dbReference type="SMART" id="SM00530">
    <property type="entry name" value="HTH_XRE"/>
    <property type="match status" value="1"/>
</dbReference>
<evidence type="ECO:0000313" key="4">
    <source>
        <dbReference type="Proteomes" id="UP000247978"/>
    </source>
</evidence>
<dbReference type="OrthoDB" id="8115576at2"/>
<gene>
    <name evidence="3" type="ORF">DFR56_109135</name>
</gene>
<sequence length="128" mass="15218">MYLFRERLKDLRDELNLDQKEMGEKLNLSASAYGYYEQGRNEPSLQTLIKIAQTFNVTTDYLLGLTNTRETSVYYKMSDKILLSNSEMNAIQKMKELPLLEEVSEDPSEYVVRLNRYWQFIKNERDNK</sequence>
<dbReference type="Gene3D" id="1.10.260.40">
    <property type="entry name" value="lambda repressor-like DNA-binding domains"/>
    <property type="match status" value="1"/>
</dbReference>